<dbReference type="SMART" id="SM00450">
    <property type="entry name" value="RHOD"/>
    <property type="match status" value="2"/>
</dbReference>
<dbReference type="PANTHER" id="PTHR11364">
    <property type="entry name" value="THIOSULFATE SULFERTANSFERASE"/>
    <property type="match status" value="1"/>
</dbReference>
<dbReference type="Proteomes" id="UP000502641">
    <property type="component" value="Chromosome"/>
</dbReference>
<feature type="domain" description="Rhodanese" evidence="3">
    <location>
        <begin position="24"/>
        <end position="138"/>
    </location>
</feature>
<dbReference type="Pfam" id="PF00581">
    <property type="entry name" value="Rhodanese"/>
    <property type="match status" value="2"/>
</dbReference>
<dbReference type="RefSeq" id="WP_171159314.1">
    <property type="nucleotide sequence ID" value="NZ_CP053189.1"/>
</dbReference>
<dbReference type="KEGG" id="sarg:HKX69_34205"/>
<dbReference type="CDD" id="cd01449">
    <property type="entry name" value="TST_Repeat_2"/>
    <property type="match status" value="1"/>
</dbReference>
<dbReference type="GO" id="GO:0004792">
    <property type="term" value="F:thiosulfate-cyanide sulfurtransferase activity"/>
    <property type="evidence" value="ECO:0007669"/>
    <property type="project" value="TreeGrafter"/>
</dbReference>
<dbReference type="CDD" id="cd01448">
    <property type="entry name" value="TST_Repeat_1"/>
    <property type="match status" value="1"/>
</dbReference>
<feature type="domain" description="Rhodanese" evidence="3">
    <location>
        <begin position="169"/>
        <end position="282"/>
    </location>
</feature>
<dbReference type="Gene3D" id="3.40.250.10">
    <property type="entry name" value="Rhodanese-like domain"/>
    <property type="match status" value="2"/>
</dbReference>
<gene>
    <name evidence="4" type="ORF">HKX69_34205</name>
</gene>
<evidence type="ECO:0000313" key="5">
    <source>
        <dbReference type="Proteomes" id="UP000502641"/>
    </source>
</evidence>
<name>A0A6M4PSD7_9ACTN</name>
<keyword evidence="2" id="KW-0677">Repeat</keyword>
<evidence type="ECO:0000259" key="3">
    <source>
        <dbReference type="PROSITE" id="PS50206"/>
    </source>
</evidence>
<sequence length="288" mass="29789">MTVSPAPPPAPPSAVVDAGWVREHRGRIVLADVRWYLDGRDGREAHLAGHLPGAVWVDVDTVLSAPPSESGGRHPLPDEREFARALGALGIGDDTTVVAYDDNGGAYAARLVWLLRRTGGRAALLDGGLQAWDGDLETGPVAPAPASRTPVAWPKELLRSADEVEAALAAGTAVVLDARAPDRYSGATVLPSDVRSGHVPGARSAPWAANLTDEGRFAPAARLAAHYAALGVTPGTDVVVYCGSGVTACHDLLALELAGVPTAALYPGSWSAWSADTSRAVATGEEPR</sequence>
<dbReference type="AlphaFoldDB" id="A0A6M4PSD7"/>
<dbReference type="SUPFAM" id="SSF52821">
    <property type="entry name" value="Rhodanese/Cell cycle control phosphatase"/>
    <property type="match status" value="2"/>
</dbReference>
<proteinExistence type="predicted"/>
<evidence type="ECO:0000256" key="2">
    <source>
        <dbReference type="ARBA" id="ARBA00022737"/>
    </source>
</evidence>
<dbReference type="InterPro" id="IPR036873">
    <property type="entry name" value="Rhodanese-like_dom_sf"/>
</dbReference>
<keyword evidence="5" id="KW-1185">Reference proteome</keyword>
<dbReference type="PANTHER" id="PTHR11364:SF27">
    <property type="entry name" value="SULFURTRANSFERASE"/>
    <property type="match status" value="1"/>
</dbReference>
<dbReference type="EMBL" id="CP053189">
    <property type="protein sequence ID" value="QJS13921.1"/>
    <property type="molecule type" value="Genomic_DNA"/>
</dbReference>
<reference evidence="4 5" key="1">
    <citation type="submission" date="2020-05" db="EMBL/GenBank/DDBJ databases">
        <authorList>
            <person name="Li K."/>
        </authorList>
    </citation>
    <scope>NUCLEOTIDE SEQUENCE [LARGE SCALE GENOMIC DNA]</scope>
    <source>
        <strain evidence="5">jing01</strain>
    </source>
</reference>
<dbReference type="PROSITE" id="PS50206">
    <property type="entry name" value="RHODANESE_3"/>
    <property type="match status" value="2"/>
</dbReference>
<organism evidence="4 5">
    <name type="scientific">Streptomyces argyrophylli</name>
    <dbReference type="NCBI Taxonomy" id="2726118"/>
    <lineage>
        <taxon>Bacteria</taxon>
        <taxon>Bacillati</taxon>
        <taxon>Actinomycetota</taxon>
        <taxon>Actinomycetes</taxon>
        <taxon>Kitasatosporales</taxon>
        <taxon>Streptomycetaceae</taxon>
        <taxon>Streptomyces</taxon>
    </lineage>
</organism>
<keyword evidence="1" id="KW-0808">Transferase</keyword>
<accession>A0A6M4PSD7</accession>
<evidence type="ECO:0000256" key="1">
    <source>
        <dbReference type="ARBA" id="ARBA00022679"/>
    </source>
</evidence>
<dbReference type="InterPro" id="IPR001763">
    <property type="entry name" value="Rhodanese-like_dom"/>
</dbReference>
<protein>
    <submittedName>
        <fullName evidence="4">Sulfurtransferase</fullName>
    </submittedName>
</protein>
<dbReference type="InterPro" id="IPR045078">
    <property type="entry name" value="TST/MPST-like"/>
</dbReference>
<evidence type="ECO:0000313" key="4">
    <source>
        <dbReference type="EMBL" id="QJS13921.1"/>
    </source>
</evidence>